<keyword evidence="2" id="KW-0614">Plasmid</keyword>
<sequence>MVTKIEVCEFARRINIGVKAQMGIRQLSNRALGKLIGRSERYIRDRVKDEQEWRIGDLQLMCKLWNMTFGQLTSYVDLADPQKITGESPDQIDPDSVTIRQFVAIMDGGKVVQVLNGMPSLTSSDYEDTVSDTVPQGQHMAKSKPLTDEDRKRIVLEKLRRGDMSLAAHKDPYKREEMNGGDGR</sequence>
<reference evidence="2" key="1">
    <citation type="journal article" date="2015" name="Appl. Environ. Microbiol.">
        <title>Discovery of a conjugative megaplasmid in Bifidobacterium breve.</title>
        <authorList>
            <person name="Bottacini F."/>
            <person name="O'Connell Motherway M."/>
            <person name="Casey E."/>
            <person name="McDonnell B."/>
            <person name="Mahony J."/>
            <person name="Ventura M."/>
            <person name="van Sinderen D."/>
        </authorList>
    </citation>
    <scope>NUCLEOTIDE SEQUENCE</scope>
    <source>
        <strain evidence="2">JCM 7017</strain>
        <plasmid evidence="2">megaplasmid pMP7017</plasmid>
    </source>
</reference>
<feature type="region of interest" description="Disordered" evidence="1">
    <location>
        <begin position="165"/>
        <end position="184"/>
    </location>
</feature>
<organism evidence="2">
    <name type="scientific">Bifidobacterium breve</name>
    <dbReference type="NCBI Taxonomy" id="1685"/>
    <lineage>
        <taxon>Bacteria</taxon>
        <taxon>Bacillati</taxon>
        <taxon>Actinomycetota</taxon>
        <taxon>Actinomycetes</taxon>
        <taxon>Bifidobacteriales</taxon>
        <taxon>Bifidobacteriaceae</taxon>
        <taxon>Bifidobacterium</taxon>
    </lineage>
</organism>
<proteinExistence type="predicted"/>
<gene>
    <name evidence="2" type="ORF">B7017_p0029</name>
</gene>
<dbReference type="AlphaFoldDB" id="A0A0A0V115"/>
<geneLocation type="plasmid" evidence="2">
    <name>megaplasmid pMP7017</name>
</geneLocation>
<accession>A0A0A0V115</accession>
<name>A0A0A0V115_BIFBR</name>
<evidence type="ECO:0000313" key="2">
    <source>
        <dbReference type="EMBL" id="AIW55082.1"/>
    </source>
</evidence>
<dbReference type="EMBL" id="KM406416">
    <property type="protein sequence ID" value="AIW55082.1"/>
    <property type="molecule type" value="Genomic_DNA"/>
</dbReference>
<evidence type="ECO:0000256" key="1">
    <source>
        <dbReference type="SAM" id="MobiDB-lite"/>
    </source>
</evidence>
<dbReference type="RefSeq" id="WP_052791110.1">
    <property type="nucleotide sequence ID" value="NZ_KM406416.1"/>
</dbReference>
<protein>
    <submittedName>
        <fullName evidence="2">Uncharacterized protein</fullName>
    </submittedName>
</protein>